<dbReference type="SUPFAM" id="SSF53335">
    <property type="entry name" value="S-adenosyl-L-methionine-dependent methyltransferases"/>
    <property type="match status" value="1"/>
</dbReference>
<name>A0A6N7LS21_9GAMM</name>
<dbReference type="RefSeq" id="WP_153498704.1">
    <property type="nucleotide sequence ID" value="NZ_WIRE01000001.1"/>
</dbReference>
<keyword evidence="2" id="KW-0808">Transferase</keyword>
<evidence type="ECO:0000313" key="2">
    <source>
        <dbReference type="EMBL" id="MQX51944.1"/>
    </source>
</evidence>
<dbReference type="AlphaFoldDB" id="A0A6N7LS21"/>
<dbReference type="PANTHER" id="PTHR43861">
    <property type="entry name" value="TRANS-ACONITATE 2-METHYLTRANSFERASE-RELATED"/>
    <property type="match status" value="1"/>
</dbReference>
<organism evidence="2 3">
    <name type="scientific">Alcanivorax sediminis</name>
    <dbReference type="NCBI Taxonomy" id="2663008"/>
    <lineage>
        <taxon>Bacteria</taxon>
        <taxon>Pseudomonadati</taxon>
        <taxon>Pseudomonadota</taxon>
        <taxon>Gammaproteobacteria</taxon>
        <taxon>Oceanospirillales</taxon>
        <taxon>Alcanivoracaceae</taxon>
        <taxon>Alcanivorax</taxon>
    </lineage>
</organism>
<dbReference type="InterPro" id="IPR013217">
    <property type="entry name" value="Methyltransf_12"/>
</dbReference>
<comment type="caution">
    <text evidence="2">The sequence shown here is derived from an EMBL/GenBank/DDBJ whole genome shotgun (WGS) entry which is preliminary data.</text>
</comment>
<dbReference type="GO" id="GO:0008168">
    <property type="term" value="F:methyltransferase activity"/>
    <property type="evidence" value="ECO:0007669"/>
    <property type="project" value="UniProtKB-KW"/>
</dbReference>
<keyword evidence="2" id="KW-0489">Methyltransferase</keyword>
<evidence type="ECO:0000313" key="3">
    <source>
        <dbReference type="Proteomes" id="UP000469421"/>
    </source>
</evidence>
<dbReference type="InterPro" id="IPR029063">
    <property type="entry name" value="SAM-dependent_MTases_sf"/>
</dbReference>
<dbReference type="EMBL" id="WIRE01000001">
    <property type="protein sequence ID" value="MQX51944.1"/>
    <property type="molecule type" value="Genomic_DNA"/>
</dbReference>
<dbReference type="Proteomes" id="UP000469421">
    <property type="component" value="Unassembled WGS sequence"/>
</dbReference>
<protein>
    <submittedName>
        <fullName evidence="2">Methyltransferase domain-containing protein</fullName>
    </submittedName>
</protein>
<keyword evidence="3" id="KW-1185">Reference proteome</keyword>
<accession>A0A6N7LS21</accession>
<proteinExistence type="predicted"/>
<dbReference type="Gene3D" id="3.40.50.150">
    <property type="entry name" value="Vaccinia Virus protein VP39"/>
    <property type="match status" value="1"/>
</dbReference>
<evidence type="ECO:0000259" key="1">
    <source>
        <dbReference type="Pfam" id="PF08242"/>
    </source>
</evidence>
<feature type="domain" description="Methyltransferase type 12" evidence="1">
    <location>
        <begin position="44"/>
        <end position="138"/>
    </location>
</feature>
<dbReference type="GO" id="GO:0032259">
    <property type="term" value="P:methylation"/>
    <property type="evidence" value="ECO:0007669"/>
    <property type="project" value="UniProtKB-KW"/>
</dbReference>
<dbReference type="CDD" id="cd02440">
    <property type="entry name" value="AdoMet_MTases"/>
    <property type="match status" value="1"/>
</dbReference>
<reference evidence="2 3" key="1">
    <citation type="submission" date="2019-10" db="EMBL/GenBank/DDBJ databases">
        <title>Alcanivorax sp.PA15-N-34 draft genome sequence.</title>
        <authorList>
            <person name="Liao X."/>
            <person name="Shao Z."/>
        </authorList>
    </citation>
    <scope>NUCLEOTIDE SEQUENCE [LARGE SCALE GENOMIC DNA]</scope>
    <source>
        <strain evidence="2 3">PA15-N-34</strain>
    </source>
</reference>
<dbReference type="Pfam" id="PF08242">
    <property type="entry name" value="Methyltransf_12"/>
    <property type="match status" value="1"/>
</dbReference>
<gene>
    <name evidence="2" type="ORF">GFN93_01700</name>
</gene>
<sequence length="207" mass="23115">MNSSLRFWNRTAKRYALRPVADPGAYQKKLEVTQSYLRPDMNVLEFGCGTGTTAFHHAPSVQRYLGTDASPNMIEIARNKLAKKPVPQLDFEVATLSRLSGKEHFFDAVLGLNILHLMSDPEETVRQVFDLLKPGGIFVSNTACMQDTRPFLRPVAVSARLLGLAPYVNFLSRESVDLSLEMAGFELAYGWVPETSPDVYFSVAIKK</sequence>